<keyword evidence="1" id="KW-0808">Transferase</keyword>
<proteinExistence type="predicted"/>
<dbReference type="Proteomes" id="UP001634007">
    <property type="component" value="Unassembled WGS sequence"/>
</dbReference>
<evidence type="ECO:0000313" key="4">
    <source>
        <dbReference type="Proteomes" id="UP001634007"/>
    </source>
</evidence>
<evidence type="ECO:0000256" key="2">
    <source>
        <dbReference type="ARBA" id="ARBA00023315"/>
    </source>
</evidence>
<comment type="caution">
    <text evidence="3">The sequence shown here is derived from an EMBL/GenBank/DDBJ whole genome shotgun (WGS) entry which is preliminary data.</text>
</comment>
<name>A0ABD3IMG2_EUCGL</name>
<keyword evidence="2" id="KW-0012">Acyltransferase</keyword>
<dbReference type="AlphaFoldDB" id="A0ABD3IMG2"/>
<dbReference type="Pfam" id="PF02458">
    <property type="entry name" value="Transferase"/>
    <property type="match status" value="1"/>
</dbReference>
<organism evidence="3 4">
    <name type="scientific">Eucalyptus globulus</name>
    <name type="common">Tasmanian blue gum</name>
    <dbReference type="NCBI Taxonomy" id="34317"/>
    <lineage>
        <taxon>Eukaryota</taxon>
        <taxon>Viridiplantae</taxon>
        <taxon>Streptophyta</taxon>
        <taxon>Embryophyta</taxon>
        <taxon>Tracheophyta</taxon>
        <taxon>Spermatophyta</taxon>
        <taxon>Magnoliopsida</taxon>
        <taxon>eudicotyledons</taxon>
        <taxon>Gunneridae</taxon>
        <taxon>Pentapetalae</taxon>
        <taxon>rosids</taxon>
        <taxon>malvids</taxon>
        <taxon>Myrtales</taxon>
        <taxon>Myrtaceae</taxon>
        <taxon>Myrtoideae</taxon>
        <taxon>Eucalypteae</taxon>
        <taxon>Eucalyptus</taxon>
    </lineage>
</organism>
<dbReference type="EMBL" id="JBJKBG010000011">
    <property type="protein sequence ID" value="KAL3714837.1"/>
    <property type="molecule type" value="Genomic_DNA"/>
</dbReference>
<accession>A0ABD3IMG2</accession>
<sequence length="488" mass="53450">MKNSPSPSDEMLKVKILHRYDISPPPDSVPATTLPLAFLDIPWLLCCPMQRLFFYDFPESLSSFAQTTLPLLVRSLSLSLRHFFPFAASLVLPLAPPQKPHILYSDGDSLSFTVAESAANFAELISDEPRGATLIHPLVPQLAPPCVSDGARIGPVMAIQVTLFPNKGICIGVQFLHVVADGRSFTHFMNSWASIHRSGGDPTCIDSDDVSPFHDRGVIKDPNGLEPILLKDWWSFVGPSPSLSPSPSPTPFTVADKVRATFVLRKAHIDMLKTQILSQLKSGSLDSESDPIHLSTFVVTCAFIWVCIIKSRDKENQCHDQSSSESGNDEFCYFVFVADCRDQLGYSIPLTYFGNCLDICFISEKRSSLLGKSGLPLAARAIGRKAKEVGTGGALRGAERWIKDLKIANDEGLVAVAGSPRQKVYDTNFGWGRLRKSHMVHIDVSRAISLAESKDGDGGVEAGLALTRVCMDHFISLFEKGLKSFMPL</sequence>
<dbReference type="Gene3D" id="3.30.559.10">
    <property type="entry name" value="Chloramphenicol acetyltransferase-like domain"/>
    <property type="match status" value="2"/>
</dbReference>
<dbReference type="PANTHER" id="PTHR31625">
    <property type="match status" value="1"/>
</dbReference>
<gene>
    <name evidence="3" type="ORF">ACJRO7_006699</name>
</gene>
<dbReference type="GO" id="GO:0016747">
    <property type="term" value="F:acyltransferase activity, transferring groups other than amino-acyl groups"/>
    <property type="evidence" value="ECO:0007669"/>
    <property type="project" value="UniProtKB-ARBA"/>
</dbReference>
<keyword evidence="4" id="KW-1185">Reference proteome</keyword>
<dbReference type="InterPro" id="IPR051504">
    <property type="entry name" value="Plant_metabolite_acyltrans"/>
</dbReference>
<dbReference type="InterPro" id="IPR023213">
    <property type="entry name" value="CAT-like_dom_sf"/>
</dbReference>
<protein>
    <submittedName>
        <fullName evidence="3">Uncharacterized protein</fullName>
    </submittedName>
</protein>
<evidence type="ECO:0000256" key="1">
    <source>
        <dbReference type="ARBA" id="ARBA00022679"/>
    </source>
</evidence>
<evidence type="ECO:0000313" key="3">
    <source>
        <dbReference type="EMBL" id="KAL3714837.1"/>
    </source>
</evidence>
<reference evidence="3 4" key="1">
    <citation type="submission" date="2024-11" db="EMBL/GenBank/DDBJ databases">
        <title>Chromosome-level genome assembly of Eucalyptus globulus Labill. provides insights into its genome evolution.</title>
        <authorList>
            <person name="Li X."/>
        </authorList>
    </citation>
    <scope>NUCLEOTIDE SEQUENCE [LARGE SCALE GENOMIC DNA]</scope>
    <source>
        <strain evidence="3">CL2024</strain>
        <tissue evidence="3">Fresh tender leaves</tissue>
    </source>
</reference>